<feature type="compositionally biased region" description="Low complexity" evidence="1">
    <location>
        <begin position="59"/>
        <end position="75"/>
    </location>
</feature>
<sequence length="303" mass="31619">MGSSDRSARPRRPPALRGRHAGAHGVLVREARCGRAAPRGGASPRGGSRGGGEQRSKTGAAGALRRPGPGSGVAAAAMGECAARPAGPDAGGAGADGGGAGPPHERLAKAPRWCLKAADNDVGGPFQYRVEFRGPVADHEAQAIRALSELLWVGPGRPGEADAALRRCCSALEQMKVLHGDKLQDYVVPVANMVLHAPCRAVRTSLWSRFVLAQAQEDWTLGHLFYWAFRCVADSPDAEGGVREDAEAKCAEVACLLRAKALSLGLQVLLESANDAARLGRTQPRAVAMDPDQVTPLIDLLTG</sequence>
<organism evidence="2 3">
    <name type="scientific">Prorocentrum cordatum</name>
    <dbReference type="NCBI Taxonomy" id="2364126"/>
    <lineage>
        <taxon>Eukaryota</taxon>
        <taxon>Sar</taxon>
        <taxon>Alveolata</taxon>
        <taxon>Dinophyceae</taxon>
        <taxon>Prorocentrales</taxon>
        <taxon>Prorocentraceae</taxon>
        <taxon>Prorocentrum</taxon>
    </lineage>
</organism>
<feature type="region of interest" description="Disordered" evidence="1">
    <location>
        <begin position="1"/>
        <end position="75"/>
    </location>
</feature>
<dbReference type="EMBL" id="CAUYUJ010008224">
    <property type="protein sequence ID" value="CAK0823221.1"/>
    <property type="molecule type" value="Genomic_DNA"/>
</dbReference>
<evidence type="ECO:0000256" key="1">
    <source>
        <dbReference type="SAM" id="MobiDB-lite"/>
    </source>
</evidence>
<dbReference type="Proteomes" id="UP001189429">
    <property type="component" value="Unassembled WGS sequence"/>
</dbReference>
<gene>
    <name evidence="2" type="ORF">PCOR1329_LOCUS24034</name>
</gene>
<comment type="caution">
    <text evidence="2">The sequence shown here is derived from an EMBL/GenBank/DDBJ whole genome shotgun (WGS) entry which is preliminary data.</text>
</comment>
<protein>
    <submittedName>
        <fullName evidence="2">Uncharacterized protein</fullName>
    </submittedName>
</protein>
<evidence type="ECO:0000313" key="2">
    <source>
        <dbReference type="EMBL" id="CAK0823221.1"/>
    </source>
</evidence>
<keyword evidence="3" id="KW-1185">Reference proteome</keyword>
<reference evidence="2" key="1">
    <citation type="submission" date="2023-10" db="EMBL/GenBank/DDBJ databases">
        <authorList>
            <person name="Chen Y."/>
            <person name="Shah S."/>
            <person name="Dougan E. K."/>
            <person name="Thang M."/>
            <person name="Chan C."/>
        </authorList>
    </citation>
    <scope>NUCLEOTIDE SEQUENCE [LARGE SCALE GENOMIC DNA]</scope>
</reference>
<evidence type="ECO:0000313" key="3">
    <source>
        <dbReference type="Proteomes" id="UP001189429"/>
    </source>
</evidence>
<feature type="compositionally biased region" description="Basic residues" evidence="1">
    <location>
        <begin position="9"/>
        <end position="22"/>
    </location>
</feature>
<name>A0ABN9RV46_9DINO</name>
<feature type="compositionally biased region" description="Gly residues" evidence="1">
    <location>
        <begin position="43"/>
        <end position="53"/>
    </location>
</feature>
<proteinExistence type="predicted"/>
<accession>A0ABN9RV46</accession>